<dbReference type="InterPro" id="IPR041667">
    <property type="entry name" value="Cupin_8"/>
</dbReference>
<protein>
    <recommendedName>
        <fullName evidence="4">JmjC domain-containing protein</fullName>
    </recommendedName>
</protein>
<evidence type="ECO:0000313" key="5">
    <source>
        <dbReference type="EMBL" id="KAK8772371.1"/>
    </source>
</evidence>
<dbReference type="SMART" id="SM00558">
    <property type="entry name" value="JmjC"/>
    <property type="match status" value="1"/>
</dbReference>
<dbReference type="Pfam" id="PF13621">
    <property type="entry name" value="Cupin_8"/>
    <property type="match status" value="1"/>
</dbReference>
<comment type="subcellular location">
    <subcellularLocation>
        <location evidence="1">Cytoplasm</location>
    </subcellularLocation>
</comment>
<dbReference type="AlphaFoldDB" id="A0AAQ4EC85"/>
<comment type="function">
    <text evidence="3">May play a role in cellular stress response.</text>
</comment>
<name>A0AAQ4EC85_AMBAM</name>
<comment type="caution">
    <text evidence="5">The sequence shown here is derived from an EMBL/GenBank/DDBJ whole genome shotgun (WGS) entry which is preliminary data.</text>
</comment>
<dbReference type="GO" id="GO:0005737">
    <property type="term" value="C:cytoplasm"/>
    <property type="evidence" value="ECO:0007669"/>
    <property type="project" value="UniProtKB-SubCell"/>
</dbReference>
<evidence type="ECO:0000256" key="2">
    <source>
        <dbReference type="ARBA" id="ARBA00022490"/>
    </source>
</evidence>
<organism evidence="5 6">
    <name type="scientific">Amblyomma americanum</name>
    <name type="common">Lone star tick</name>
    <dbReference type="NCBI Taxonomy" id="6943"/>
    <lineage>
        <taxon>Eukaryota</taxon>
        <taxon>Metazoa</taxon>
        <taxon>Ecdysozoa</taxon>
        <taxon>Arthropoda</taxon>
        <taxon>Chelicerata</taxon>
        <taxon>Arachnida</taxon>
        <taxon>Acari</taxon>
        <taxon>Parasitiformes</taxon>
        <taxon>Ixodida</taxon>
        <taxon>Ixodoidea</taxon>
        <taxon>Ixodidae</taxon>
        <taxon>Amblyomminae</taxon>
        <taxon>Amblyomma</taxon>
    </lineage>
</organism>
<keyword evidence="6" id="KW-1185">Reference proteome</keyword>
<sequence length="233" mass="26416">MSGKPQWETEGSQVSATIEQFLRWMSGCSDKQNDLLTVDASHYFAYSSYNYMSQVFKDLSSVLESLDWSSFGFPGRKGADSTMWLGTEGSHTPCHQDTYGYNLVAQLIGKKSWTMFPAKDSSCLYPTRIPFEESSVFSLVNLREVDFVTYPELQSTRPYHVVLEPGDVLLVPHHWWHYVSCLTTALSVNTWIPMSQDKDCQLVEAVTRTLATGLIPCYEDDDSQWVNTNEVCA</sequence>
<dbReference type="Gene3D" id="2.60.120.650">
    <property type="entry name" value="Cupin"/>
    <property type="match status" value="1"/>
</dbReference>
<evidence type="ECO:0000259" key="4">
    <source>
        <dbReference type="PROSITE" id="PS51184"/>
    </source>
</evidence>
<dbReference type="Proteomes" id="UP001321473">
    <property type="component" value="Unassembled WGS sequence"/>
</dbReference>
<dbReference type="SUPFAM" id="SSF51197">
    <property type="entry name" value="Clavaminate synthase-like"/>
    <property type="match status" value="1"/>
</dbReference>
<gene>
    <name evidence="5" type="ORF">V5799_024387</name>
</gene>
<dbReference type="PANTHER" id="PTHR12461:SF43">
    <property type="entry name" value="HSPB1-ASSOCIATED PROTEIN 1"/>
    <property type="match status" value="1"/>
</dbReference>
<proteinExistence type="predicted"/>
<dbReference type="EMBL" id="JARKHS020018394">
    <property type="protein sequence ID" value="KAK8772371.1"/>
    <property type="molecule type" value="Genomic_DNA"/>
</dbReference>
<feature type="domain" description="JmjC" evidence="4">
    <location>
        <begin position="44"/>
        <end position="207"/>
    </location>
</feature>
<dbReference type="PROSITE" id="PS51184">
    <property type="entry name" value="JMJC"/>
    <property type="match status" value="1"/>
</dbReference>
<dbReference type="InterPro" id="IPR003347">
    <property type="entry name" value="JmjC_dom"/>
</dbReference>
<evidence type="ECO:0000256" key="3">
    <source>
        <dbReference type="ARBA" id="ARBA00037342"/>
    </source>
</evidence>
<reference evidence="5 6" key="1">
    <citation type="journal article" date="2023" name="Arcadia Sci">
        <title>De novo assembly of a long-read Amblyomma americanum tick genome.</title>
        <authorList>
            <person name="Chou S."/>
            <person name="Poskanzer K.E."/>
            <person name="Rollins M."/>
            <person name="Thuy-Boun P.S."/>
        </authorList>
    </citation>
    <scope>NUCLEOTIDE SEQUENCE [LARGE SCALE GENOMIC DNA]</scope>
    <source>
        <strain evidence="5">F_SG_1</strain>
        <tissue evidence="5">Salivary glands</tissue>
    </source>
</reference>
<evidence type="ECO:0000313" key="6">
    <source>
        <dbReference type="Proteomes" id="UP001321473"/>
    </source>
</evidence>
<accession>A0AAQ4EC85</accession>
<dbReference type="PANTHER" id="PTHR12461">
    <property type="entry name" value="HYPOXIA-INDUCIBLE FACTOR 1 ALPHA INHIBITOR-RELATED"/>
    <property type="match status" value="1"/>
</dbReference>
<evidence type="ECO:0000256" key="1">
    <source>
        <dbReference type="ARBA" id="ARBA00004496"/>
    </source>
</evidence>
<keyword evidence="2" id="KW-0963">Cytoplasm</keyword>